<dbReference type="InterPro" id="IPR029060">
    <property type="entry name" value="PIN-like_dom_sf"/>
</dbReference>
<dbReference type="Gene3D" id="3.40.50.1010">
    <property type="entry name" value="5'-nuclease"/>
    <property type="match status" value="1"/>
</dbReference>
<evidence type="ECO:0008006" key="3">
    <source>
        <dbReference type="Google" id="ProtNLM"/>
    </source>
</evidence>
<gene>
    <name evidence="1" type="ORF">C7R54_14480</name>
</gene>
<proteinExistence type="predicted"/>
<reference evidence="1 2" key="1">
    <citation type="journal article" date="2017" name="Int. J. Syst. Evol. Microbiol.">
        <title>Achromobacter aloeverae sp. nov., isolated from the root of Aloe vera (L.) Burm.f.</title>
        <authorList>
            <person name="Kuncharoen N."/>
            <person name="Muramatsu Y."/>
            <person name="Shibata C."/>
            <person name="Kamakura Y."/>
            <person name="Nakagawa Y."/>
            <person name="Tanasupawat S."/>
        </authorList>
    </citation>
    <scope>NUCLEOTIDE SEQUENCE [LARGE SCALE GENOMIC DNA]</scope>
    <source>
        <strain evidence="1 2">AVA-1</strain>
    </source>
</reference>
<evidence type="ECO:0000313" key="1">
    <source>
        <dbReference type="EMBL" id="RXN87800.1"/>
    </source>
</evidence>
<sequence length="133" mass="14781">MFNRVLDKQFDLSSVQDATGLVASPVQLYELRSTPDETRRTELLQIFNSVTPDLEATALAFDIPGAGFDEANWGDDDRIQAVRNDLEKVKSKLNNWQDALIAGVALKYGYGLVTSDRLLADVAERHGITVRNI</sequence>
<comment type="caution">
    <text evidence="1">The sequence shown here is derived from an EMBL/GenBank/DDBJ whole genome shotgun (WGS) entry which is preliminary data.</text>
</comment>
<dbReference type="Proteomes" id="UP000290849">
    <property type="component" value="Unassembled WGS sequence"/>
</dbReference>
<dbReference type="AlphaFoldDB" id="A0A4V1MS05"/>
<dbReference type="EMBL" id="PYAL01000004">
    <property type="protein sequence ID" value="RXN87800.1"/>
    <property type="molecule type" value="Genomic_DNA"/>
</dbReference>
<dbReference type="SUPFAM" id="SSF88723">
    <property type="entry name" value="PIN domain-like"/>
    <property type="match status" value="1"/>
</dbReference>
<accession>A0A4V1MS05</accession>
<keyword evidence="2" id="KW-1185">Reference proteome</keyword>
<evidence type="ECO:0000313" key="2">
    <source>
        <dbReference type="Proteomes" id="UP000290849"/>
    </source>
</evidence>
<protein>
    <recommendedName>
        <fullName evidence="3">PIN domain-containing protein</fullName>
    </recommendedName>
</protein>
<name>A0A4V1MS05_9BURK</name>
<organism evidence="1 2">
    <name type="scientific">Achromobacter aloeverae</name>
    <dbReference type="NCBI Taxonomy" id="1750518"/>
    <lineage>
        <taxon>Bacteria</taxon>
        <taxon>Pseudomonadati</taxon>
        <taxon>Pseudomonadota</taxon>
        <taxon>Betaproteobacteria</taxon>
        <taxon>Burkholderiales</taxon>
        <taxon>Alcaligenaceae</taxon>
        <taxon>Achromobacter</taxon>
    </lineage>
</organism>